<dbReference type="EMBL" id="VCLA01000171">
    <property type="protein sequence ID" value="MQT03579.1"/>
    <property type="molecule type" value="Genomic_DNA"/>
</dbReference>
<feature type="compositionally biased region" description="Low complexity" evidence="1">
    <location>
        <begin position="116"/>
        <end position="126"/>
    </location>
</feature>
<evidence type="ECO:0000313" key="2">
    <source>
        <dbReference type="EMBL" id="MQT03579.1"/>
    </source>
</evidence>
<protein>
    <submittedName>
        <fullName evidence="2">Uncharacterized protein</fullName>
    </submittedName>
</protein>
<dbReference type="Proteomes" id="UP000419138">
    <property type="component" value="Unassembled WGS sequence"/>
</dbReference>
<sequence>MTADSRPRLRPFHEDRTVGRLQEQETGVGTVEQPPTLEAAAKLHDGIREHALAHASPRGDGRRASQTRSPSLMSPWSGSPSGSQPRKPKSRAVKKEELSNQQRLQAPDGDADGAMSSRSRARSSTSQAFHPPPCRPRAGTSLRSEVVTRLTAGWPG</sequence>
<comment type="caution">
    <text evidence="2">The sequence shown here is derived from an EMBL/GenBank/DDBJ whole genome shotgun (WGS) entry which is preliminary data.</text>
</comment>
<reference evidence="2 3" key="1">
    <citation type="submission" date="2019-05" db="EMBL/GenBank/DDBJ databases">
        <title>Comparative genomics and metabolomics analyses of clavulanic acid producing Streptomyces species provides insight into specialized metabolism and evolution of beta-lactam biosynthetic gene clusters.</title>
        <authorList>
            <person name="Moore M.A."/>
            <person name="Cruz-Morales P."/>
            <person name="Barona Gomez F."/>
            <person name="Kapil T."/>
        </authorList>
    </citation>
    <scope>NUCLEOTIDE SEQUENCE [LARGE SCALE GENOMIC DNA]</scope>
    <source>
        <strain evidence="2 3">NRRL 5741</strain>
    </source>
</reference>
<evidence type="ECO:0000256" key="1">
    <source>
        <dbReference type="SAM" id="MobiDB-lite"/>
    </source>
</evidence>
<dbReference type="AlphaFoldDB" id="A0A646KMM7"/>
<evidence type="ECO:0000313" key="3">
    <source>
        <dbReference type="Proteomes" id="UP000419138"/>
    </source>
</evidence>
<feature type="region of interest" description="Disordered" evidence="1">
    <location>
        <begin position="1"/>
        <end position="156"/>
    </location>
</feature>
<proteinExistence type="predicted"/>
<feature type="compositionally biased region" description="Basic and acidic residues" evidence="1">
    <location>
        <begin position="1"/>
        <end position="18"/>
    </location>
</feature>
<accession>A0A646KMM7</accession>
<feature type="compositionally biased region" description="Low complexity" evidence="1">
    <location>
        <begin position="69"/>
        <end position="85"/>
    </location>
</feature>
<gene>
    <name evidence="2" type="ORF">FF041_26435</name>
</gene>
<name>A0A646KMM7_STRJU</name>
<organism evidence="2 3">
    <name type="scientific">Streptomyces jumonjinensis</name>
    <dbReference type="NCBI Taxonomy" id="1945"/>
    <lineage>
        <taxon>Bacteria</taxon>
        <taxon>Bacillati</taxon>
        <taxon>Actinomycetota</taxon>
        <taxon>Actinomycetes</taxon>
        <taxon>Kitasatosporales</taxon>
        <taxon>Streptomycetaceae</taxon>
        <taxon>Streptomyces</taxon>
    </lineage>
</organism>
<feature type="compositionally biased region" description="Basic and acidic residues" evidence="1">
    <location>
        <begin position="41"/>
        <end position="63"/>
    </location>
</feature>
<keyword evidence="3" id="KW-1185">Reference proteome</keyword>